<dbReference type="Gene3D" id="3.40.50.300">
    <property type="entry name" value="P-loop containing nucleotide triphosphate hydrolases"/>
    <property type="match status" value="2"/>
</dbReference>
<dbReference type="Pfam" id="PF14714">
    <property type="entry name" value="KH_dom-like"/>
    <property type="match status" value="1"/>
</dbReference>
<dbReference type="InterPro" id="IPR015946">
    <property type="entry name" value="KH_dom-like_a/b"/>
</dbReference>
<dbReference type="InterPro" id="IPR005225">
    <property type="entry name" value="Small_GTP-bd"/>
</dbReference>
<evidence type="ECO:0000256" key="3">
    <source>
        <dbReference type="ARBA" id="ARBA00022517"/>
    </source>
</evidence>
<dbReference type="NCBIfam" id="TIGR03594">
    <property type="entry name" value="GTPase_EngA"/>
    <property type="match status" value="1"/>
</dbReference>
<dbReference type="InterPro" id="IPR006073">
    <property type="entry name" value="GTP-bd"/>
</dbReference>
<dbReference type="SUPFAM" id="SSF52540">
    <property type="entry name" value="P-loop containing nucleoside triphosphate hydrolases"/>
    <property type="match status" value="2"/>
</dbReference>
<dbReference type="Pfam" id="PF01926">
    <property type="entry name" value="MMR_HSR1"/>
    <property type="match status" value="1"/>
</dbReference>
<dbReference type="InterPro" id="IPR016484">
    <property type="entry name" value="GTPase_Der"/>
</dbReference>
<proteinExistence type="inferred from homology"/>
<dbReference type="EMBL" id="NRSH01000089">
    <property type="protein sequence ID" value="MBK1727023.1"/>
    <property type="molecule type" value="Genomic_DNA"/>
</dbReference>
<evidence type="ECO:0000256" key="8">
    <source>
        <dbReference type="RuleBase" id="RU004481"/>
    </source>
</evidence>
<comment type="similarity">
    <text evidence="1 7 8">Belongs to the TRAFAC class TrmE-Era-EngA-EngB-Septin-like GTPase superfamily. EngA (Der) GTPase family.</text>
</comment>
<dbReference type="InterPro" id="IPR032859">
    <property type="entry name" value="KH_dom-like"/>
</dbReference>
<protein>
    <recommendedName>
        <fullName evidence="2 8">GTPase Der</fullName>
    </recommendedName>
</protein>
<keyword evidence="3" id="KW-0690">Ribosome biogenesis</keyword>
<keyword evidence="4 8" id="KW-0677">Repeat</keyword>
<dbReference type="NCBIfam" id="TIGR00231">
    <property type="entry name" value="small_GTP"/>
    <property type="match status" value="1"/>
</dbReference>
<comment type="caution">
    <text evidence="11">The sequence shown here is derived from an EMBL/GenBank/DDBJ whole genome shotgun (WGS) entry which is preliminary data.</text>
</comment>
<keyword evidence="6 8" id="KW-0342">GTP-binding</keyword>
<dbReference type="PANTHER" id="PTHR43834:SF6">
    <property type="entry name" value="GTPASE DER"/>
    <property type="match status" value="1"/>
</dbReference>
<dbReference type="InterPro" id="IPR027417">
    <property type="entry name" value="P-loop_NTPase"/>
</dbReference>
<dbReference type="PANTHER" id="PTHR43834">
    <property type="entry name" value="GTPASE DER"/>
    <property type="match status" value="1"/>
</dbReference>
<evidence type="ECO:0000256" key="5">
    <source>
        <dbReference type="ARBA" id="ARBA00022741"/>
    </source>
</evidence>
<evidence type="ECO:0000256" key="2">
    <source>
        <dbReference type="ARBA" id="ARBA00020953"/>
    </source>
</evidence>
<feature type="compositionally biased region" description="Basic residues" evidence="9">
    <location>
        <begin position="382"/>
        <end position="404"/>
    </location>
</feature>
<dbReference type="PRINTS" id="PR00326">
    <property type="entry name" value="GTP1OBG"/>
</dbReference>
<evidence type="ECO:0000256" key="6">
    <source>
        <dbReference type="ARBA" id="ARBA00023134"/>
    </source>
</evidence>
<dbReference type="InterPro" id="IPR000795">
    <property type="entry name" value="T_Tr_GTP-bd_dom"/>
</dbReference>
<sequence>MHEQARAAIAEADAAVLLVDASAGLNAADEAIAEELRRAGLPVLLAVNKVDGLDPRLASAEFHALGIGEVHPIAARRGQGVPALLDAVLAALPAEARAAPAEPAEAEEGVPVAVIGRPNVGKSTLINRLFGEARVLVYDAPGTTRDSIAVPFERDGQRYTLIDTAGVRRRSQVPEGVEKLSVVKSLEAIERASVVLLVTDAQEGITEQDARLAGHVLQAGRALVVVINKWDGLGPEQRRKVRRDLDLRFAFLGFARHHFVSARHGTGVGLLLGSVDRAHAAAHRDLPTPALNEALHEAVAAHQPPLVRGRRVKLRYAHQGGHNPPVIVVHGNQVQRLPAAYVRYLENFFRERFDLYGTPVRVECRTGENPFAHKPNRLTERQRRHRQRLIRHAKRSKKKKRARR</sequence>
<evidence type="ECO:0000313" key="12">
    <source>
        <dbReference type="Proteomes" id="UP000738126"/>
    </source>
</evidence>
<evidence type="ECO:0000256" key="4">
    <source>
        <dbReference type="ARBA" id="ARBA00022737"/>
    </source>
</evidence>
<dbReference type="Pfam" id="PF00009">
    <property type="entry name" value="GTP_EFTU"/>
    <property type="match status" value="1"/>
</dbReference>
<dbReference type="CDD" id="cd01895">
    <property type="entry name" value="EngA2"/>
    <property type="match status" value="1"/>
</dbReference>
<keyword evidence="12" id="KW-1185">Reference proteome</keyword>
<evidence type="ECO:0000256" key="1">
    <source>
        <dbReference type="ARBA" id="ARBA00008279"/>
    </source>
</evidence>
<dbReference type="Proteomes" id="UP000738126">
    <property type="component" value="Unassembled WGS sequence"/>
</dbReference>
<dbReference type="InterPro" id="IPR031166">
    <property type="entry name" value="G_ENGA"/>
</dbReference>
<name>A0ABS1E5K1_9GAMM</name>
<evidence type="ECO:0000313" key="11">
    <source>
        <dbReference type="EMBL" id="MBK1727023.1"/>
    </source>
</evidence>
<evidence type="ECO:0000256" key="9">
    <source>
        <dbReference type="SAM" id="MobiDB-lite"/>
    </source>
</evidence>
<evidence type="ECO:0000256" key="7">
    <source>
        <dbReference type="PROSITE-ProRule" id="PRU01049"/>
    </source>
</evidence>
<keyword evidence="5 8" id="KW-0547">Nucleotide-binding</keyword>
<evidence type="ECO:0000259" key="10">
    <source>
        <dbReference type="PROSITE" id="PS51712"/>
    </source>
</evidence>
<organism evidence="11 12">
    <name type="scientific">Halorhodospira neutriphila</name>
    <dbReference type="NCBI Taxonomy" id="168379"/>
    <lineage>
        <taxon>Bacteria</taxon>
        <taxon>Pseudomonadati</taxon>
        <taxon>Pseudomonadota</taxon>
        <taxon>Gammaproteobacteria</taxon>
        <taxon>Chromatiales</taxon>
        <taxon>Ectothiorhodospiraceae</taxon>
        <taxon>Halorhodospira</taxon>
    </lineage>
</organism>
<gene>
    <name evidence="11" type="primary">der</name>
    <name evidence="11" type="ORF">CKO13_08300</name>
</gene>
<dbReference type="PIRSF" id="PIRSF006485">
    <property type="entry name" value="GTP-binding_EngA"/>
    <property type="match status" value="1"/>
</dbReference>
<feature type="region of interest" description="Disordered" evidence="9">
    <location>
        <begin position="366"/>
        <end position="404"/>
    </location>
</feature>
<comment type="function">
    <text evidence="8">GTPase that plays an essential role in the late steps of ribosome biogenesis.</text>
</comment>
<dbReference type="Gene3D" id="3.30.300.20">
    <property type="match status" value="1"/>
</dbReference>
<accession>A0ABS1E5K1</accession>
<reference evidence="11 12" key="1">
    <citation type="journal article" date="2020" name="Microorganisms">
        <title>Osmotic Adaptation and Compatible Solute Biosynthesis of Phototrophic Bacteria as Revealed from Genome Analyses.</title>
        <authorList>
            <person name="Imhoff J.F."/>
            <person name="Rahn T."/>
            <person name="Kunzel S."/>
            <person name="Keller A."/>
            <person name="Neulinger S.C."/>
        </authorList>
    </citation>
    <scope>NUCLEOTIDE SEQUENCE [LARGE SCALE GENOMIC DNA]</scope>
    <source>
        <strain evidence="11 12">DSM 15116</strain>
    </source>
</reference>
<dbReference type="PROSITE" id="PS51712">
    <property type="entry name" value="G_ENGA"/>
    <property type="match status" value="1"/>
</dbReference>
<feature type="domain" description="EngA-type G" evidence="10">
    <location>
        <begin position="110"/>
        <end position="283"/>
    </location>
</feature>